<feature type="region of interest" description="Disordered" evidence="9">
    <location>
        <begin position="1"/>
        <end position="38"/>
    </location>
</feature>
<sequence length="253" mass="28003">MADTNGSANPSEPVPLDTIPISPDGAMTDATNGAKSSAGDDKIITVFDDPSNFNVKHQLQNTWTLWFTKPPSGKQDWNELLKEVISFNSVEEFWGIYNNITPASELAQKSDYHLFKQGVRPEWEDHQNKAGGRWSYTFKGTKANDDTWLNVMLAAIGEQLEEDNDNEVMGVVVNIRKAFWRVGLWTRTAGQPPKKGTPAAESGNREDGKQRLEKIGKRFKDVLALPPTEQVEFSGHADSAHAGSSRAKAKFAV</sequence>
<evidence type="ECO:0000256" key="2">
    <source>
        <dbReference type="ARBA" id="ARBA00009860"/>
    </source>
</evidence>
<dbReference type="GO" id="GO:0016281">
    <property type="term" value="C:eukaryotic translation initiation factor 4F complex"/>
    <property type="evidence" value="ECO:0007669"/>
    <property type="project" value="TreeGrafter"/>
</dbReference>
<reference evidence="10 11" key="2">
    <citation type="journal article" date="2021" name="Curr. Genet.">
        <title>Genetic response to nitrogen starvation in the aggressive Eucalyptus foliar pathogen Teratosphaeria destructans.</title>
        <authorList>
            <person name="Havenga M."/>
            <person name="Wingfield B.D."/>
            <person name="Wingfield M.J."/>
            <person name="Dreyer L.L."/>
            <person name="Roets F."/>
            <person name="Aylward J."/>
        </authorList>
    </citation>
    <scope>NUCLEOTIDE SEQUENCE [LARGE SCALE GENOMIC DNA]</scope>
    <source>
        <strain evidence="10">CMW44962</strain>
    </source>
</reference>
<feature type="region of interest" description="Disordered" evidence="9">
    <location>
        <begin position="230"/>
        <end position="253"/>
    </location>
</feature>
<evidence type="ECO:0000256" key="4">
    <source>
        <dbReference type="ARBA" id="ARBA00022845"/>
    </source>
</evidence>
<dbReference type="InterPro" id="IPR001040">
    <property type="entry name" value="TIF_eIF_4E"/>
</dbReference>
<dbReference type="OrthoDB" id="590761at2759"/>
<feature type="region of interest" description="Disordered" evidence="9">
    <location>
        <begin position="189"/>
        <end position="212"/>
    </location>
</feature>
<evidence type="ECO:0000256" key="9">
    <source>
        <dbReference type="SAM" id="MobiDB-lite"/>
    </source>
</evidence>
<feature type="compositionally biased region" description="Polar residues" evidence="9">
    <location>
        <begin position="1"/>
        <end position="10"/>
    </location>
</feature>
<evidence type="ECO:0000256" key="6">
    <source>
        <dbReference type="ARBA" id="ARBA00022917"/>
    </source>
</evidence>
<gene>
    <name evidence="10" type="ORF">Tdes44962_MAKER00774</name>
</gene>
<dbReference type="InterPro" id="IPR019770">
    <property type="entry name" value="TIF_eIF_4E_CS"/>
</dbReference>
<dbReference type="FunFam" id="3.30.760.10:FF:000004">
    <property type="entry name" value="Eukaryotic translation initiation factor 4E-1"/>
    <property type="match status" value="1"/>
</dbReference>
<name>A0A9W7SLY6_9PEZI</name>
<comment type="function">
    <text evidence="1">Recognizes and binds the 7-methylguanosine-containing mRNA cap during an early step in the initiation of protein synthesis and facilitates ribosome binding by inducing the unwinding of the mRNAs secondary structures.</text>
</comment>
<keyword evidence="6 8" id="KW-0648">Protein biosynthesis</keyword>
<comment type="caution">
    <text evidence="10">The sequence shown here is derived from an EMBL/GenBank/DDBJ whole genome shotgun (WGS) entry which is preliminary data.</text>
</comment>
<dbReference type="GO" id="GO:0003743">
    <property type="term" value="F:translation initiation factor activity"/>
    <property type="evidence" value="ECO:0007669"/>
    <property type="project" value="UniProtKB-KW"/>
</dbReference>
<dbReference type="Pfam" id="PF01652">
    <property type="entry name" value="IF4E"/>
    <property type="match status" value="1"/>
</dbReference>
<dbReference type="GO" id="GO:0006417">
    <property type="term" value="P:regulation of translation"/>
    <property type="evidence" value="ECO:0007669"/>
    <property type="project" value="UniProtKB-KW"/>
</dbReference>
<keyword evidence="5 8" id="KW-0694">RNA-binding</keyword>
<evidence type="ECO:0000256" key="3">
    <source>
        <dbReference type="ARBA" id="ARBA00022540"/>
    </source>
</evidence>
<evidence type="ECO:0000256" key="8">
    <source>
        <dbReference type="RuleBase" id="RU004374"/>
    </source>
</evidence>
<proteinExistence type="inferred from homology"/>
<dbReference type="PANTHER" id="PTHR11960:SF8">
    <property type="entry name" value="EUKARYOTIC TRANSLATION INITIATION FACTOR 4E1-RELATED"/>
    <property type="match status" value="1"/>
</dbReference>
<keyword evidence="4" id="KW-0810">Translation regulation</keyword>
<accession>A0A9W7SLY6</accession>
<keyword evidence="3 8" id="KW-0396">Initiation factor</keyword>
<dbReference type="AlphaFoldDB" id="A0A9W7SLY6"/>
<evidence type="ECO:0000256" key="7">
    <source>
        <dbReference type="ARBA" id="ARBA00062860"/>
    </source>
</evidence>
<dbReference type="PANTHER" id="PTHR11960">
    <property type="entry name" value="EUKARYOTIC TRANSLATION INITIATION FACTOR 4E RELATED"/>
    <property type="match status" value="1"/>
</dbReference>
<keyword evidence="11" id="KW-1185">Reference proteome</keyword>
<dbReference type="Gene3D" id="3.30.760.10">
    <property type="entry name" value="RNA Cap, Translation Initiation Factor Eif4e"/>
    <property type="match status" value="1"/>
</dbReference>
<dbReference type="Proteomes" id="UP001138500">
    <property type="component" value="Unassembled WGS sequence"/>
</dbReference>
<dbReference type="EMBL" id="RIBY02002200">
    <property type="protein sequence ID" value="KAH9822946.1"/>
    <property type="molecule type" value="Genomic_DNA"/>
</dbReference>
<organism evidence="10 11">
    <name type="scientific">Teratosphaeria destructans</name>
    <dbReference type="NCBI Taxonomy" id="418781"/>
    <lineage>
        <taxon>Eukaryota</taxon>
        <taxon>Fungi</taxon>
        <taxon>Dikarya</taxon>
        <taxon>Ascomycota</taxon>
        <taxon>Pezizomycotina</taxon>
        <taxon>Dothideomycetes</taxon>
        <taxon>Dothideomycetidae</taxon>
        <taxon>Mycosphaerellales</taxon>
        <taxon>Teratosphaeriaceae</taxon>
        <taxon>Teratosphaeria</taxon>
    </lineage>
</organism>
<evidence type="ECO:0000313" key="11">
    <source>
        <dbReference type="Proteomes" id="UP001138500"/>
    </source>
</evidence>
<feature type="compositionally biased region" description="Basic and acidic residues" evidence="9">
    <location>
        <begin position="203"/>
        <end position="212"/>
    </location>
</feature>
<comment type="subunit">
    <text evidence="7">eIF4F is a multi-subunit complex, the composition of which varies with external and internal environmental conditions. It is composed of at least eIF4A, eIF4E and eIF4G. eIF4E is also known to interact with other partners.</text>
</comment>
<protein>
    <submittedName>
        <fullName evidence="10">Eukaryotic translation initiation factor 4E-1</fullName>
    </submittedName>
</protein>
<dbReference type="PROSITE" id="PS00813">
    <property type="entry name" value="IF4E"/>
    <property type="match status" value="1"/>
</dbReference>
<dbReference type="SUPFAM" id="SSF55418">
    <property type="entry name" value="eIF4e-like"/>
    <property type="match status" value="1"/>
</dbReference>
<dbReference type="InterPro" id="IPR023398">
    <property type="entry name" value="TIF_eIF4e-like"/>
</dbReference>
<feature type="compositionally biased region" description="Low complexity" evidence="9">
    <location>
        <begin position="234"/>
        <end position="246"/>
    </location>
</feature>
<evidence type="ECO:0000256" key="1">
    <source>
        <dbReference type="ARBA" id="ARBA00003021"/>
    </source>
</evidence>
<evidence type="ECO:0000313" key="10">
    <source>
        <dbReference type="EMBL" id="KAH9822946.1"/>
    </source>
</evidence>
<reference evidence="10 11" key="1">
    <citation type="journal article" date="2018" name="IMA Fungus">
        <title>IMA Genome-F 10: Nine draft genome sequences of Claviceps purpurea s.lat., including C. arundinis, C. humidiphila, and C. cf. spartinae, pseudomolecules for the pitch canker pathogen Fusarium circinatum, draft genome of Davidsoniella eucalypti, Grosmannia galeiformis, Quambalaria eucalypti, and Teratosphaeria destructans.</title>
        <authorList>
            <person name="Wingfield B.D."/>
            <person name="Liu M."/>
            <person name="Nguyen H.D."/>
            <person name="Lane F.A."/>
            <person name="Morgan S.W."/>
            <person name="De Vos L."/>
            <person name="Wilken P.M."/>
            <person name="Duong T.A."/>
            <person name="Aylward J."/>
            <person name="Coetzee M.P."/>
            <person name="Dadej K."/>
            <person name="De Beer Z.W."/>
            <person name="Findlay W."/>
            <person name="Havenga M."/>
            <person name="Kolarik M."/>
            <person name="Menzies J.G."/>
            <person name="Naidoo K."/>
            <person name="Pochopski O."/>
            <person name="Shoukouhi P."/>
            <person name="Santana Q.C."/>
            <person name="Seifert K.A."/>
            <person name="Soal N."/>
            <person name="Steenkamp E.T."/>
            <person name="Tatham C.T."/>
            <person name="van der Nest M.A."/>
            <person name="Wingfield M.J."/>
        </authorList>
    </citation>
    <scope>NUCLEOTIDE SEQUENCE [LARGE SCALE GENOMIC DNA]</scope>
    <source>
        <strain evidence="10">CMW44962</strain>
    </source>
</reference>
<dbReference type="GO" id="GO:0000340">
    <property type="term" value="F:RNA 7-methylguanosine cap binding"/>
    <property type="evidence" value="ECO:0007669"/>
    <property type="project" value="TreeGrafter"/>
</dbReference>
<comment type="similarity">
    <text evidence="2 8">Belongs to the eukaryotic initiation factor 4E family.</text>
</comment>
<evidence type="ECO:0000256" key="5">
    <source>
        <dbReference type="ARBA" id="ARBA00022884"/>
    </source>
</evidence>